<keyword evidence="4" id="KW-1005">Bacterial flagellum biogenesis</keyword>
<gene>
    <name evidence="4" type="primary">csrA</name>
    <name evidence="5" type="ORF">ACFQWG_08175</name>
</gene>
<dbReference type="Proteomes" id="UP001596527">
    <property type="component" value="Unassembled WGS sequence"/>
</dbReference>
<evidence type="ECO:0000256" key="1">
    <source>
        <dbReference type="ARBA" id="ARBA00022490"/>
    </source>
</evidence>
<reference evidence="6" key="1">
    <citation type="journal article" date="2019" name="Int. J. Syst. Evol. Microbiol.">
        <title>The Global Catalogue of Microorganisms (GCM) 10K type strain sequencing project: providing services to taxonomists for standard genome sequencing and annotation.</title>
        <authorList>
            <consortium name="The Broad Institute Genomics Platform"/>
            <consortium name="The Broad Institute Genome Sequencing Center for Infectious Disease"/>
            <person name="Wu L."/>
            <person name="Ma J."/>
        </authorList>
    </citation>
    <scope>NUCLEOTIDE SEQUENCE [LARGE SCALE GENOMIC DNA]</scope>
    <source>
        <strain evidence="6">CCUG 56698</strain>
    </source>
</reference>
<name>A0ABW2SM72_9ACTO</name>
<evidence type="ECO:0000313" key="5">
    <source>
        <dbReference type="EMBL" id="MFC7581172.1"/>
    </source>
</evidence>
<keyword evidence="6" id="KW-1185">Reference proteome</keyword>
<dbReference type="SUPFAM" id="SSF117130">
    <property type="entry name" value="CsrA-like"/>
    <property type="match status" value="1"/>
</dbReference>
<dbReference type="PANTHER" id="PTHR34984">
    <property type="entry name" value="CARBON STORAGE REGULATOR"/>
    <property type="match status" value="1"/>
</dbReference>
<proteinExistence type="inferred from homology"/>
<comment type="caution">
    <text evidence="5">The sequence shown here is derived from an EMBL/GenBank/DDBJ whole genome shotgun (WGS) entry which is preliminary data.</text>
</comment>
<protein>
    <recommendedName>
        <fullName evidence="4">Translational regulator CsrA</fullName>
    </recommendedName>
</protein>
<evidence type="ECO:0000256" key="4">
    <source>
        <dbReference type="HAMAP-Rule" id="MF_00167"/>
    </source>
</evidence>
<organism evidence="5 6">
    <name type="scientific">Schaalia naturae</name>
    <dbReference type="NCBI Taxonomy" id="635203"/>
    <lineage>
        <taxon>Bacteria</taxon>
        <taxon>Bacillati</taxon>
        <taxon>Actinomycetota</taxon>
        <taxon>Actinomycetes</taxon>
        <taxon>Actinomycetales</taxon>
        <taxon>Actinomycetaceae</taxon>
        <taxon>Schaalia</taxon>
    </lineage>
</organism>
<comment type="subcellular location">
    <subcellularLocation>
        <location evidence="4">Cytoplasm</location>
    </subcellularLocation>
</comment>
<dbReference type="HAMAP" id="MF_00167">
    <property type="entry name" value="CsrA"/>
    <property type="match status" value="1"/>
</dbReference>
<keyword evidence="4" id="KW-0678">Repressor</keyword>
<dbReference type="EMBL" id="JBHTEF010000001">
    <property type="protein sequence ID" value="MFC7581172.1"/>
    <property type="molecule type" value="Genomic_DNA"/>
</dbReference>
<dbReference type="Gene3D" id="2.60.40.4380">
    <property type="entry name" value="Translational regulator CsrA"/>
    <property type="match status" value="1"/>
</dbReference>
<evidence type="ECO:0000313" key="6">
    <source>
        <dbReference type="Proteomes" id="UP001596527"/>
    </source>
</evidence>
<comment type="similarity">
    <text evidence="4">Belongs to the CsrA/RsmA family.</text>
</comment>
<dbReference type="RefSeq" id="WP_291496571.1">
    <property type="nucleotide sequence ID" value="NZ_JBHTEF010000001.1"/>
</dbReference>
<dbReference type="InterPro" id="IPR003751">
    <property type="entry name" value="CsrA"/>
</dbReference>
<keyword evidence="1 4" id="KW-0963">Cytoplasm</keyword>
<comment type="function">
    <text evidence="4">A translational regulator that binds mRNA to regulate translation initiation and/or mRNA stability. Usually binds in the 5'-UTR at or near the Shine-Dalgarno sequence preventing ribosome-binding, thus repressing translation. Its main target seems to be the major flagellin gene, while its function is anatagonized by FliW.</text>
</comment>
<sequence>MLVLSRREGEKVMIGDDVVVTVVAVRGDTVRLGIEAPRDVPVNRPEAREAVARANGASVRFDDAAVESLRRLHPGSPRR</sequence>
<keyword evidence="3 4" id="KW-0694">RNA-binding</keyword>
<keyword evidence="2 4" id="KW-0810">Translation regulation</keyword>
<evidence type="ECO:0000256" key="2">
    <source>
        <dbReference type="ARBA" id="ARBA00022845"/>
    </source>
</evidence>
<accession>A0ABW2SM72</accession>
<evidence type="ECO:0000256" key="3">
    <source>
        <dbReference type="ARBA" id="ARBA00022884"/>
    </source>
</evidence>
<dbReference type="InterPro" id="IPR036107">
    <property type="entry name" value="CsrA_sf"/>
</dbReference>
<comment type="subunit">
    <text evidence="4">Homodimer; the beta-strands of each monomer intercalate to form a hydrophobic core, while the alpha-helices form wings that extend away from the core.</text>
</comment>
<dbReference type="Pfam" id="PF02599">
    <property type="entry name" value="CsrA"/>
    <property type="match status" value="1"/>
</dbReference>
<dbReference type="PANTHER" id="PTHR34984:SF1">
    <property type="entry name" value="CARBON STORAGE REGULATOR"/>
    <property type="match status" value="1"/>
</dbReference>